<proteinExistence type="predicted"/>
<protein>
    <submittedName>
        <fullName evidence="2">Tryptophan-rich sensory protein</fullName>
    </submittedName>
</protein>
<keyword evidence="1" id="KW-1133">Transmembrane helix</keyword>
<feature type="transmembrane region" description="Helical" evidence="1">
    <location>
        <begin position="6"/>
        <end position="27"/>
    </location>
</feature>
<feature type="transmembrane region" description="Helical" evidence="1">
    <location>
        <begin position="224"/>
        <end position="241"/>
    </location>
</feature>
<feature type="transmembrane region" description="Helical" evidence="1">
    <location>
        <begin position="200"/>
        <end position="217"/>
    </location>
</feature>
<comment type="caution">
    <text evidence="2">The sequence shown here is derived from an EMBL/GenBank/DDBJ whole genome shotgun (WGS) entry which is preliminary data.</text>
</comment>
<sequence length="309" mass="34151">MKNSLFWRIGTAVLVVGSIIYTSTATATRMKKTPGKRNPQTDSTEEEKVLPEYQRVFDENPIVPDGWTFGAVWSTIYAGTTAYAIHQALPSQQDNPRYERAMPWLAVSYGLNALFGRFFSDPRTESMIGSDLVTKASLPVALGLYQQLEIGKTGVKGPEKYLRIPFSLYAGWLTTASVVGTPNLLFNLKLWKPDPHRDTPIFIGVLGATAGAAYAVARRLNDPYYLLPFVAGFAGIATKQAGKNSAISLSAAILATTVAGVLVKWLPRQKFRPLQRRLDDIGVEMETEAYGWEDEQPNPENESYSYTSI</sequence>
<dbReference type="InterPro" id="IPR038330">
    <property type="entry name" value="TspO/MBR-related_sf"/>
</dbReference>
<reference evidence="3" key="1">
    <citation type="journal article" date="2019" name="Int. J. Syst. Evol. Microbiol.">
        <title>The Global Catalogue of Microorganisms (GCM) 10K type strain sequencing project: providing services to taxonomists for standard genome sequencing and annotation.</title>
        <authorList>
            <consortium name="The Broad Institute Genomics Platform"/>
            <consortium name="The Broad Institute Genome Sequencing Center for Infectious Disease"/>
            <person name="Wu L."/>
            <person name="Ma J."/>
        </authorList>
    </citation>
    <scope>NUCLEOTIDE SEQUENCE [LARGE SCALE GENOMIC DNA]</scope>
    <source>
        <strain evidence="3">CCUG 55250</strain>
    </source>
</reference>
<feature type="transmembrane region" description="Helical" evidence="1">
    <location>
        <begin position="247"/>
        <end position="267"/>
    </location>
</feature>
<accession>A0ABW0I669</accession>
<dbReference type="Gene3D" id="1.20.1260.100">
    <property type="entry name" value="TspO/MBR protein"/>
    <property type="match status" value="1"/>
</dbReference>
<evidence type="ECO:0000313" key="3">
    <source>
        <dbReference type="Proteomes" id="UP001596106"/>
    </source>
</evidence>
<keyword evidence="3" id="KW-1185">Reference proteome</keyword>
<gene>
    <name evidence="2" type="ORF">ACFPMF_06905</name>
</gene>
<feature type="transmembrane region" description="Helical" evidence="1">
    <location>
        <begin position="166"/>
        <end position="188"/>
    </location>
</feature>
<name>A0ABW0I669_9BACT</name>
<evidence type="ECO:0000256" key="1">
    <source>
        <dbReference type="SAM" id="Phobius"/>
    </source>
</evidence>
<dbReference type="RefSeq" id="WP_379842537.1">
    <property type="nucleotide sequence ID" value="NZ_JBHSMA010000001.1"/>
</dbReference>
<organism evidence="2 3">
    <name type="scientific">Larkinella bovis</name>
    <dbReference type="NCBI Taxonomy" id="683041"/>
    <lineage>
        <taxon>Bacteria</taxon>
        <taxon>Pseudomonadati</taxon>
        <taxon>Bacteroidota</taxon>
        <taxon>Cytophagia</taxon>
        <taxon>Cytophagales</taxon>
        <taxon>Spirosomataceae</taxon>
        <taxon>Larkinella</taxon>
    </lineage>
</organism>
<dbReference type="EMBL" id="JBHSMA010000001">
    <property type="protein sequence ID" value="MFC5409026.1"/>
    <property type="molecule type" value="Genomic_DNA"/>
</dbReference>
<evidence type="ECO:0000313" key="2">
    <source>
        <dbReference type="EMBL" id="MFC5409026.1"/>
    </source>
</evidence>
<dbReference type="Proteomes" id="UP001596106">
    <property type="component" value="Unassembled WGS sequence"/>
</dbReference>
<keyword evidence="1" id="KW-0812">Transmembrane</keyword>
<keyword evidence="1" id="KW-0472">Membrane</keyword>